<dbReference type="EMBL" id="JAACAK010000113">
    <property type="protein sequence ID" value="NIR76116.1"/>
    <property type="molecule type" value="Genomic_DNA"/>
</dbReference>
<protein>
    <submittedName>
        <fullName evidence="2">Uncharacterized protein</fullName>
    </submittedName>
</protein>
<dbReference type="PROSITE" id="PS51257">
    <property type="entry name" value="PROKAR_LIPOPROTEIN"/>
    <property type="match status" value="1"/>
</dbReference>
<evidence type="ECO:0000313" key="3">
    <source>
        <dbReference type="Proteomes" id="UP000702544"/>
    </source>
</evidence>
<evidence type="ECO:0000313" key="2">
    <source>
        <dbReference type="EMBL" id="NIR76116.1"/>
    </source>
</evidence>
<accession>A0AAE4ZBS9</accession>
<organism evidence="2 3">
    <name type="scientific">Candidatus Kutchimonas denitrificans</name>
    <dbReference type="NCBI Taxonomy" id="3056748"/>
    <lineage>
        <taxon>Bacteria</taxon>
        <taxon>Pseudomonadati</taxon>
        <taxon>Gemmatimonadota</taxon>
        <taxon>Gemmatimonadia</taxon>
        <taxon>Candidatus Palauibacterales</taxon>
        <taxon>Candidatus Palauibacteraceae</taxon>
        <taxon>Candidatus Kutchimonas</taxon>
    </lineage>
</organism>
<gene>
    <name evidence="2" type="ORF">GWO12_13555</name>
</gene>
<evidence type="ECO:0000256" key="1">
    <source>
        <dbReference type="SAM" id="SignalP"/>
    </source>
</evidence>
<sequence>MRLRYLVLASALVLGSSACDDTSSSGVVVGPLVGPRVVESQLAMDVIDGAPAGITDIFAPGDFVNLWIHWAELDPPHVVDVIWFDPSDQSFETTLDLTEDVSEQVTVFTLELGDFAPTGRWEVEIFIDGEFMRSHLFLVLSP</sequence>
<keyword evidence="1" id="KW-0732">Signal</keyword>
<feature type="signal peptide" evidence="1">
    <location>
        <begin position="1"/>
        <end position="18"/>
    </location>
</feature>
<feature type="chain" id="PRO_5041944939" evidence="1">
    <location>
        <begin position="19"/>
        <end position="142"/>
    </location>
</feature>
<reference evidence="2 3" key="1">
    <citation type="submission" date="2020-01" db="EMBL/GenBank/DDBJ databases">
        <title>Genomes assembled from Gulf of Kutch pelagic sediment metagenomes.</title>
        <authorList>
            <person name="Chandrashekar M."/>
            <person name="Mahajan M.S."/>
            <person name="Dave K.J."/>
            <person name="Vatsa P."/>
            <person name="Nathani N.M."/>
        </authorList>
    </citation>
    <scope>NUCLEOTIDE SEQUENCE [LARGE SCALE GENOMIC DNA]</scope>
    <source>
        <strain evidence="2">KS3-K002</strain>
    </source>
</reference>
<proteinExistence type="predicted"/>
<dbReference type="AlphaFoldDB" id="A0AAE4ZBS9"/>
<name>A0AAE4ZBS9_9BACT</name>
<comment type="caution">
    <text evidence="2">The sequence shown here is derived from an EMBL/GenBank/DDBJ whole genome shotgun (WGS) entry which is preliminary data.</text>
</comment>
<dbReference type="Proteomes" id="UP000702544">
    <property type="component" value="Unassembled WGS sequence"/>
</dbReference>